<dbReference type="InterPro" id="IPR036388">
    <property type="entry name" value="WH-like_DNA-bd_sf"/>
</dbReference>
<keyword evidence="4 7" id="KW-0238">DNA-binding</keyword>
<dbReference type="FunFam" id="1.10.10.10:FF:000005">
    <property type="entry name" value="Two-component system response regulator"/>
    <property type="match status" value="1"/>
</dbReference>
<dbReference type="OrthoDB" id="9790442at2"/>
<feature type="domain" description="OmpR/PhoB-type" evidence="9">
    <location>
        <begin position="127"/>
        <end position="225"/>
    </location>
</feature>
<proteinExistence type="predicted"/>
<evidence type="ECO:0000256" key="4">
    <source>
        <dbReference type="ARBA" id="ARBA00023125"/>
    </source>
</evidence>
<dbReference type="AlphaFoldDB" id="A0A2T5J9Q1"/>
<accession>A0A2T5J9Q1</accession>
<feature type="DNA-binding region" description="OmpR/PhoB-type" evidence="7">
    <location>
        <begin position="127"/>
        <end position="225"/>
    </location>
</feature>
<keyword evidence="1 6" id="KW-0597">Phosphoprotein</keyword>
<dbReference type="SUPFAM" id="SSF52172">
    <property type="entry name" value="CheY-like"/>
    <property type="match status" value="1"/>
</dbReference>
<evidence type="ECO:0000259" key="8">
    <source>
        <dbReference type="PROSITE" id="PS50110"/>
    </source>
</evidence>
<dbReference type="PANTHER" id="PTHR48111">
    <property type="entry name" value="REGULATOR OF RPOS"/>
    <property type="match status" value="1"/>
</dbReference>
<dbReference type="PANTHER" id="PTHR48111:SF22">
    <property type="entry name" value="REGULATOR OF RPOS"/>
    <property type="match status" value="1"/>
</dbReference>
<dbReference type="SMART" id="SM00862">
    <property type="entry name" value="Trans_reg_C"/>
    <property type="match status" value="1"/>
</dbReference>
<dbReference type="CDD" id="cd00383">
    <property type="entry name" value="trans_reg_C"/>
    <property type="match status" value="1"/>
</dbReference>
<dbReference type="InterPro" id="IPR011006">
    <property type="entry name" value="CheY-like_superfamily"/>
</dbReference>
<evidence type="ECO:0000256" key="5">
    <source>
        <dbReference type="ARBA" id="ARBA00023163"/>
    </source>
</evidence>
<dbReference type="Pfam" id="PF00072">
    <property type="entry name" value="Response_reg"/>
    <property type="match status" value="1"/>
</dbReference>
<feature type="modified residue" description="4-aspartylphosphate" evidence="6">
    <location>
        <position position="51"/>
    </location>
</feature>
<dbReference type="FunFam" id="3.40.50.2300:FF:000001">
    <property type="entry name" value="DNA-binding response regulator PhoB"/>
    <property type="match status" value="1"/>
</dbReference>
<evidence type="ECO:0000256" key="7">
    <source>
        <dbReference type="PROSITE-ProRule" id="PRU01091"/>
    </source>
</evidence>
<dbReference type="PROSITE" id="PS50110">
    <property type="entry name" value="RESPONSE_REGULATORY"/>
    <property type="match status" value="1"/>
</dbReference>
<keyword evidence="11" id="KW-1185">Reference proteome</keyword>
<protein>
    <submittedName>
        <fullName evidence="10">Winged helix family two component transcriptional regulator</fullName>
    </submittedName>
</protein>
<dbReference type="EMBL" id="QAOQ01000004">
    <property type="protein sequence ID" value="PTQ96786.1"/>
    <property type="molecule type" value="Genomic_DNA"/>
</dbReference>
<dbReference type="PROSITE" id="PS51755">
    <property type="entry name" value="OMPR_PHOB"/>
    <property type="match status" value="1"/>
</dbReference>
<dbReference type="GO" id="GO:0000976">
    <property type="term" value="F:transcription cis-regulatory region binding"/>
    <property type="evidence" value="ECO:0007669"/>
    <property type="project" value="TreeGrafter"/>
</dbReference>
<dbReference type="Gene3D" id="6.10.250.690">
    <property type="match status" value="1"/>
</dbReference>
<dbReference type="GO" id="GO:0000156">
    <property type="term" value="F:phosphorelay response regulator activity"/>
    <property type="evidence" value="ECO:0007669"/>
    <property type="project" value="TreeGrafter"/>
</dbReference>
<dbReference type="Gene3D" id="3.40.50.2300">
    <property type="match status" value="1"/>
</dbReference>
<keyword evidence="5" id="KW-0804">Transcription</keyword>
<feature type="domain" description="Response regulatory" evidence="8">
    <location>
        <begin position="2"/>
        <end position="116"/>
    </location>
</feature>
<dbReference type="RefSeq" id="WP_107828733.1">
    <property type="nucleotide sequence ID" value="NZ_CP160205.1"/>
</dbReference>
<dbReference type="GO" id="GO:0006355">
    <property type="term" value="P:regulation of DNA-templated transcription"/>
    <property type="evidence" value="ECO:0007669"/>
    <property type="project" value="InterPro"/>
</dbReference>
<evidence type="ECO:0000313" key="10">
    <source>
        <dbReference type="EMBL" id="PTQ96786.1"/>
    </source>
</evidence>
<dbReference type="InterPro" id="IPR001789">
    <property type="entry name" value="Sig_transdc_resp-reg_receiver"/>
</dbReference>
<organism evidence="10 11">
    <name type="scientific">Mucilaginibacter yixingensis</name>
    <dbReference type="NCBI Taxonomy" id="1295612"/>
    <lineage>
        <taxon>Bacteria</taxon>
        <taxon>Pseudomonadati</taxon>
        <taxon>Bacteroidota</taxon>
        <taxon>Sphingobacteriia</taxon>
        <taxon>Sphingobacteriales</taxon>
        <taxon>Sphingobacteriaceae</taxon>
        <taxon>Mucilaginibacter</taxon>
    </lineage>
</organism>
<keyword evidence="2" id="KW-0902">Two-component regulatory system</keyword>
<dbReference type="SMART" id="SM00448">
    <property type="entry name" value="REC"/>
    <property type="match status" value="1"/>
</dbReference>
<keyword evidence="3" id="KW-0805">Transcription regulation</keyword>
<dbReference type="GO" id="GO:0032993">
    <property type="term" value="C:protein-DNA complex"/>
    <property type="evidence" value="ECO:0007669"/>
    <property type="project" value="TreeGrafter"/>
</dbReference>
<evidence type="ECO:0000256" key="2">
    <source>
        <dbReference type="ARBA" id="ARBA00023012"/>
    </source>
</evidence>
<reference evidence="10 11" key="1">
    <citation type="submission" date="2018-04" db="EMBL/GenBank/DDBJ databases">
        <title>Genomic Encyclopedia of Archaeal and Bacterial Type Strains, Phase II (KMG-II): from individual species to whole genera.</title>
        <authorList>
            <person name="Goeker M."/>
        </authorList>
    </citation>
    <scope>NUCLEOTIDE SEQUENCE [LARGE SCALE GENOMIC DNA]</scope>
    <source>
        <strain evidence="10 11">DSM 26809</strain>
    </source>
</reference>
<dbReference type="InterPro" id="IPR016032">
    <property type="entry name" value="Sig_transdc_resp-reg_C-effctor"/>
</dbReference>
<evidence type="ECO:0000259" key="9">
    <source>
        <dbReference type="PROSITE" id="PS51755"/>
    </source>
</evidence>
<dbReference type="CDD" id="cd19935">
    <property type="entry name" value="REC_OmpR_CusR-like"/>
    <property type="match status" value="1"/>
</dbReference>
<sequence>MAILLVEDEPKVVSVIKRGLAEYGFELSVATNGQTGLQMATEYPYDLIILDLMLPLMDGIQICKQLRAQGHHTPILMLTALDATENLVTGLNSGADDYMTKPFKMIELATRIKALLRRAKGEHKPAANVFTLNDLELDADAKVAKLADAPLNLTSTEYRLLEYLIKNQRKVLSRIQILENVWDINFNLGTNVVDVYINYLRKKLDKDNPSRFIQTVFGMGYMMKEAE</sequence>
<dbReference type="Gene3D" id="1.10.10.10">
    <property type="entry name" value="Winged helix-like DNA-binding domain superfamily/Winged helix DNA-binding domain"/>
    <property type="match status" value="1"/>
</dbReference>
<evidence type="ECO:0000256" key="6">
    <source>
        <dbReference type="PROSITE-ProRule" id="PRU00169"/>
    </source>
</evidence>
<evidence type="ECO:0000313" key="11">
    <source>
        <dbReference type="Proteomes" id="UP000244168"/>
    </source>
</evidence>
<comment type="caution">
    <text evidence="10">The sequence shown here is derived from an EMBL/GenBank/DDBJ whole genome shotgun (WGS) entry which is preliminary data.</text>
</comment>
<dbReference type="InterPro" id="IPR039420">
    <property type="entry name" value="WalR-like"/>
</dbReference>
<gene>
    <name evidence="10" type="ORF">C8P68_104275</name>
</gene>
<name>A0A2T5J9Q1_9SPHI</name>
<dbReference type="Proteomes" id="UP000244168">
    <property type="component" value="Unassembled WGS sequence"/>
</dbReference>
<evidence type="ECO:0000256" key="1">
    <source>
        <dbReference type="ARBA" id="ARBA00022553"/>
    </source>
</evidence>
<dbReference type="Pfam" id="PF00486">
    <property type="entry name" value="Trans_reg_C"/>
    <property type="match status" value="1"/>
</dbReference>
<dbReference type="GO" id="GO:0005829">
    <property type="term" value="C:cytosol"/>
    <property type="evidence" value="ECO:0007669"/>
    <property type="project" value="TreeGrafter"/>
</dbReference>
<dbReference type="SUPFAM" id="SSF46894">
    <property type="entry name" value="C-terminal effector domain of the bipartite response regulators"/>
    <property type="match status" value="1"/>
</dbReference>
<evidence type="ECO:0000256" key="3">
    <source>
        <dbReference type="ARBA" id="ARBA00023015"/>
    </source>
</evidence>
<dbReference type="InterPro" id="IPR001867">
    <property type="entry name" value="OmpR/PhoB-type_DNA-bd"/>
</dbReference>